<dbReference type="KEGG" id="ehx:EMIHUDRAFT_455016"/>
<evidence type="ECO:0000256" key="4">
    <source>
        <dbReference type="ARBA" id="ARBA00022989"/>
    </source>
</evidence>
<name>A0A0D3KLK8_EMIH1</name>
<feature type="signal peptide" evidence="6">
    <location>
        <begin position="1"/>
        <end position="20"/>
    </location>
</feature>
<comment type="subcellular location">
    <subcellularLocation>
        <location evidence="1">Cell membrane</location>
        <topology evidence="1">Multi-pass membrane protein</topology>
    </subcellularLocation>
</comment>
<dbReference type="PaxDb" id="2903-EOD36643"/>
<reference evidence="8" key="1">
    <citation type="journal article" date="2013" name="Nature">
        <title>Pan genome of the phytoplankton Emiliania underpins its global distribution.</title>
        <authorList>
            <person name="Read B.A."/>
            <person name="Kegel J."/>
            <person name="Klute M.J."/>
            <person name="Kuo A."/>
            <person name="Lefebvre S.C."/>
            <person name="Maumus F."/>
            <person name="Mayer C."/>
            <person name="Miller J."/>
            <person name="Monier A."/>
            <person name="Salamov A."/>
            <person name="Young J."/>
            <person name="Aguilar M."/>
            <person name="Claverie J.M."/>
            <person name="Frickenhaus S."/>
            <person name="Gonzalez K."/>
            <person name="Herman E.K."/>
            <person name="Lin Y.C."/>
            <person name="Napier J."/>
            <person name="Ogata H."/>
            <person name="Sarno A.F."/>
            <person name="Shmutz J."/>
            <person name="Schroeder D."/>
            <person name="de Vargas C."/>
            <person name="Verret F."/>
            <person name="von Dassow P."/>
            <person name="Valentin K."/>
            <person name="Van de Peer Y."/>
            <person name="Wheeler G."/>
            <person name="Dacks J.B."/>
            <person name="Delwiche C.F."/>
            <person name="Dyhrman S.T."/>
            <person name="Glockner G."/>
            <person name="John U."/>
            <person name="Richards T."/>
            <person name="Worden A.Z."/>
            <person name="Zhang X."/>
            <person name="Grigoriev I.V."/>
            <person name="Allen A.E."/>
            <person name="Bidle K."/>
            <person name="Borodovsky M."/>
            <person name="Bowler C."/>
            <person name="Brownlee C."/>
            <person name="Cock J.M."/>
            <person name="Elias M."/>
            <person name="Gladyshev V.N."/>
            <person name="Groth M."/>
            <person name="Guda C."/>
            <person name="Hadaegh A."/>
            <person name="Iglesias-Rodriguez M.D."/>
            <person name="Jenkins J."/>
            <person name="Jones B.M."/>
            <person name="Lawson T."/>
            <person name="Leese F."/>
            <person name="Lindquist E."/>
            <person name="Lobanov A."/>
            <person name="Lomsadze A."/>
            <person name="Malik S.B."/>
            <person name="Marsh M.E."/>
            <person name="Mackinder L."/>
            <person name="Mock T."/>
            <person name="Mueller-Roeber B."/>
            <person name="Pagarete A."/>
            <person name="Parker M."/>
            <person name="Probert I."/>
            <person name="Quesneville H."/>
            <person name="Raines C."/>
            <person name="Rensing S.A."/>
            <person name="Riano-Pachon D.M."/>
            <person name="Richier S."/>
            <person name="Rokitta S."/>
            <person name="Shiraiwa Y."/>
            <person name="Soanes D.M."/>
            <person name="van der Giezen M."/>
            <person name="Wahlund T.M."/>
            <person name="Williams B."/>
            <person name="Wilson W."/>
            <person name="Wolfe G."/>
            <person name="Wurch L.L."/>
        </authorList>
    </citation>
    <scope>NUCLEOTIDE SEQUENCE</scope>
</reference>
<evidence type="ECO:0000256" key="1">
    <source>
        <dbReference type="ARBA" id="ARBA00004651"/>
    </source>
</evidence>
<evidence type="ECO:0000256" key="2">
    <source>
        <dbReference type="ARBA" id="ARBA00022475"/>
    </source>
</evidence>
<evidence type="ECO:0000256" key="6">
    <source>
        <dbReference type="SAM" id="SignalP"/>
    </source>
</evidence>
<accession>A0A0D3KLK8</accession>
<evidence type="ECO:0000313" key="7">
    <source>
        <dbReference type="EnsemblProtists" id="EOD36643"/>
    </source>
</evidence>
<dbReference type="GO" id="GO:0005886">
    <property type="term" value="C:plasma membrane"/>
    <property type="evidence" value="ECO:0007669"/>
    <property type="project" value="UniProtKB-SubCell"/>
</dbReference>
<keyword evidence="4" id="KW-1133">Transmembrane helix</keyword>
<feature type="chain" id="PRO_5044221432" description="EamA domain-containing protein" evidence="6">
    <location>
        <begin position="21"/>
        <end position="315"/>
    </location>
</feature>
<dbReference type="eggNOG" id="ENOG502S9WD">
    <property type="taxonomic scope" value="Eukaryota"/>
</dbReference>
<sequence>MYRVGLCLALLPATASLSVAVSQQGCASRPRLRSHAITASLADEPGALPRARLALLGTSALWSTYPTFAKLIFAADGVALTPTAITAVRFAIMAIAGQFILAQQPASSSLGAADSNSGGGANGGANGSGGGEGVGFWIAATELGMWGCAGTQLNSMALLQLSAVRGTLLLASVNILTPLLQACIGSSDEQRRVAPRTWAACALALASTAFAVQSGGAAGGAAAFSSADASMLTAALCYALQKVRLSTFAQTYPAARLAAGRLRTQAAIVLLGLGGAALVGGLPEAAVSASLSSVARWAAQLSPTQALPPLPALAK</sequence>
<keyword evidence="6" id="KW-0732">Signal</keyword>
<dbReference type="EnsemblProtists" id="EOD36643">
    <property type="protein sequence ID" value="EOD36643"/>
    <property type="gene ID" value="EMIHUDRAFT_455016"/>
</dbReference>
<evidence type="ECO:0000256" key="5">
    <source>
        <dbReference type="ARBA" id="ARBA00023136"/>
    </source>
</evidence>
<dbReference type="PANTHER" id="PTHR42920:SF23">
    <property type="entry name" value="EAMA DOMAIN-CONTAINING PROTEIN"/>
    <property type="match status" value="1"/>
</dbReference>
<dbReference type="Proteomes" id="UP000013827">
    <property type="component" value="Unassembled WGS sequence"/>
</dbReference>
<evidence type="ECO:0000256" key="3">
    <source>
        <dbReference type="ARBA" id="ARBA00022692"/>
    </source>
</evidence>
<dbReference type="AlphaFoldDB" id="A0A0D3KLK8"/>
<reference evidence="7" key="2">
    <citation type="submission" date="2024-10" db="UniProtKB">
        <authorList>
            <consortium name="EnsemblProtists"/>
        </authorList>
    </citation>
    <scope>IDENTIFICATION</scope>
</reference>
<dbReference type="HOGENOM" id="CLU_059839_0_0_1"/>
<dbReference type="PANTHER" id="PTHR42920">
    <property type="entry name" value="OS03G0707200 PROTEIN-RELATED"/>
    <property type="match status" value="1"/>
</dbReference>
<dbReference type="InterPro" id="IPR051258">
    <property type="entry name" value="Diverse_Substrate_Transporter"/>
</dbReference>
<protein>
    <recommendedName>
        <fullName evidence="9">EamA domain-containing protein</fullName>
    </recommendedName>
</protein>
<keyword evidence="8" id="KW-1185">Reference proteome</keyword>
<keyword evidence="3" id="KW-0812">Transmembrane</keyword>
<evidence type="ECO:0008006" key="9">
    <source>
        <dbReference type="Google" id="ProtNLM"/>
    </source>
</evidence>
<organism evidence="7 8">
    <name type="scientific">Emiliania huxleyi (strain CCMP1516)</name>
    <dbReference type="NCBI Taxonomy" id="280463"/>
    <lineage>
        <taxon>Eukaryota</taxon>
        <taxon>Haptista</taxon>
        <taxon>Haptophyta</taxon>
        <taxon>Prymnesiophyceae</taxon>
        <taxon>Isochrysidales</taxon>
        <taxon>Noelaerhabdaceae</taxon>
        <taxon>Emiliania</taxon>
    </lineage>
</organism>
<dbReference type="RefSeq" id="XP_005789072.1">
    <property type="nucleotide sequence ID" value="XM_005789015.1"/>
</dbReference>
<dbReference type="GeneID" id="17281913"/>
<keyword evidence="5" id="KW-0472">Membrane</keyword>
<proteinExistence type="predicted"/>
<keyword evidence="2" id="KW-1003">Cell membrane</keyword>
<evidence type="ECO:0000313" key="8">
    <source>
        <dbReference type="Proteomes" id="UP000013827"/>
    </source>
</evidence>